<dbReference type="PANTHER" id="PTHR30290">
    <property type="entry name" value="PERIPLASMIC BINDING COMPONENT OF ABC TRANSPORTER"/>
    <property type="match status" value="1"/>
</dbReference>
<dbReference type="Gene3D" id="1.10.510.10">
    <property type="entry name" value="Transferase(Phosphotransferase) domain 1"/>
    <property type="match status" value="1"/>
</dbReference>
<dbReference type="PROSITE" id="PS50011">
    <property type="entry name" value="PROTEIN_KINASE_DOM"/>
    <property type="match status" value="1"/>
</dbReference>
<gene>
    <name evidence="6" type="ORF">G3I32_02275</name>
</gene>
<dbReference type="InterPro" id="IPR011009">
    <property type="entry name" value="Kinase-like_dom_sf"/>
</dbReference>
<dbReference type="GO" id="GO:0005524">
    <property type="term" value="F:ATP binding"/>
    <property type="evidence" value="ECO:0007669"/>
    <property type="project" value="UniProtKB-UniRule"/>
</dbReference>
<evidence type="ECO:0000259" key="5">
    <source>
        <dbReference type="PROSITE" id="PS50011"/>
    </source>
</evidence>
<keyword evidence="2 3" id="KW-0067">ATP-binding</keyword>
<dbReference type="InterPro" id="IPR008271">
    <property type="entry name" value="Ser/Thr_kinase_AS"/>
</dbReference>
<dbReference type="Pfam" id="PF00069">
    <property type="entry name" value="Pkinase"/>
    <property type="match status" value="1"/>
</dbReference>
<dbReference type="PANTHER" id="PTHR30290:SF83">
    <property type="entry name" value="ABC TRANSPORTER SUBSTRATE-BINDING PROTEIN"/>
    <property type="match status" value="1"/>
</dbReference>
<proteinExistence type="predicted"/>
<dbReference type="Gene3D" id="3.30.200.20">
    <property type="entry name" value="Phosphorylase Kinase, domain 1"/>
    <property type="match status" value="1"/>
</dbReference>
<dbReference type="CDD" id="cd08506">
    <property type="entry name" value="PBP2_clavulanate_OppA2"/>
    <property type="match status" value="1"/>
</dbReference>
<dbReference type="InterPro" id="IPR000914">
    <property type="entry name" value="SBP_5_dom"/>
</dbReference>
<dbReference type="InterPro" id="IPR039424">
    <property type="entry name" value="SBP_5"/>
</dbReference>
<dbReference type="EMBL" id="JAAGMA010000055">
    <property type="protein sequence ID" value="NEB07724.1"/>
    <property type="molecule type" value="Genomic_DNA"/>
</dbReference>
<dbReference type="InterPro" id="IPR017441">
    <property type="entry name" value="Protein_kinase_ATP_BS"/>
</dbReference>
<dbReference type="AlphaFoldDB" id="A0A7K3PCI5"/>
<name>A0A7K3PCI5_9ACTN</name>
<evidence type="ECO:0000256" key="2">
    <source>
        <dbReference type="ARBA" id="ARBA00022840"/>
    </source>
</evidence>
<keyword evidence="4" id="KW-0812">Transmembrane</keyword>
<reference evidence="6 7" key="1">
    <citation type="submission" date="2020-01" db="EMBL/GenBank/DDBJ databases">
        <title>Insect and environment-associated Actinomycetes.</title>
        <authorList>
            <person name="Currrie C."/>
            <person name="Chevrette M."/>
            <person name="Carlson C."/>
            <person name="Stubbendieck R."/>
            <person name="Wendt-Pienkowski E."/>
        </authorList>
    </citation>
    <scope>NUCLEOTIDE SEQUENCE [LARGE SCALE GENOMIC DNA]</scope>
    <source>
        <strain evidence="6 7">SID14163</strain>
    </source>
</reference>
<evidence type="ECO:0000256" key="1">
    <source>
        <dbReference type="ARBA" id="ARBA00022741"/>
    </source>
</evidence>
<evidence type="ECO:0000313" key="7">
    <source>
        <dbReference type="Proteomes" id="UP000470446"/>
    </source>
</evidence>
<feature type="transmembrane region" description="Helical" evidence="4">
    <location>
        <begin position="302"/>
        <end position="326"/>
    </location>
</feature>
<evidence type="ECO:0000256" key="3">
    <source>
        <dbReference type="PROSITE-ProRule" id="PRU10141"/>
    </source>
</evidence>
<keyword evidence="4" id="KW-1133">Transmembrane helix</keyword>
<dbReference type="SUPFAM" id="SSF53850">
    <property type="entry name" value="Periplasmic binding protein-like II"/>
    <property type="match status" value="1"/>
</dbReference>
<evidence type="ECO:0000256" key="4">
    <source>
        <dbReference type="SAM" id="Phobius"/>
    </source>
</evidence>
<keyword evidence="6" id="KW-0808">Transferase</keyword>
<dbReference type="PROSITE" id="PS00107">
    <property type="entry name" value="PROTEIN_KINASE_ATP"/>
    <property type="match status" value="1"/>
</dbReference>
<dbReference type="GO" id="GO:1904680">
    <property type="term" value="F:peptide transmembrane transporter activity"/>
    <property type="evidence" value="ECO:0007669"/>
    <property type="project" value="TreeGrafter"/>
</dbReference>
<keyword evidence="4" id="KW-0472">Membrane</keyword>
<protein>
    <submittedName>
        <fullName evidence="6">Protein kinase</fullName>
    </submittedName>
</protein>
<dbReference type="InterPro" id="IPR000719">
    <property type="entry name" value="Prot_kinase_dom"/>
</dbReference>
<keyword evidence="6" id="KW-0418">Kinase</keyword>
<dbReference type="Gene3D" id="3.40.190.10">
    <property type="entry name" value="Periplasmic binding protein-like II"/>
    <property type="match status" value="1"/>
</dbReference>
<keyword evidence="1 3" id="KW-0547">Nucleotide-binding</keyword>
<feature type="domain" description="Protein kinase" evidence="5">
    <location>
        <begin position="19"/>
        <end position="275"/>
    </location>
</feature>
<accession>A0A7K3PCI5</accession>
<dbReference type="CDD" id="cd14014">
    <property type="entry name" value="STKc_PknB_like"/>
    <property type="match status" value="1"/>
</dbReference>
<dbReference type="GO" id="GO:0004672">
    <property type="term" value="F:protein kinase activity"/>
    <property type="evidence" value="ECO:0007669"/>
    <property type="project" value="InterPro"/>
</dbReference>
<comment type="caution">
    <text evidence="6">The sequence shown here is derived from an EMBL/GenBank/DDBJ whole genome shotgun (WGS) entry which is preliminary data.</text>
</comment>
<dbReference type="SMART" id="SM00220">
    <property type="entry name" value="S_TKc"/>
    <property type="match status" value="1"/>
</dbReference>
<dbReference type="GO" id="GO:0015833">
    <property type="term" value="P:peptide transport"/>
    <property type="evidence" value="ECO:0007669"/>
    <property type="project" value="TreeGrafter"/>
</dbReference>
<dbReference type="SUPFAM" id="SSF56112">
    <property type="entry name" value="Protein kinase-like (PK-like)"/>
    <property type="match status" value="1"/>
</dbReference>
<dbReference type="Gene3D" id="3.10.105.10">
    <property type="entry name" value="Dipeptide-binding Protein, Domain 3"/>
    <property type="match status" value="1"/>
</dbReference>
<feature type="binding site" evidence="3">
    <location>
        <position position="47"/>
    </location>
    <ligand>
        <name>ATP</name>
        <dbReference type="ChEBI" id="CHEBI:30616"/>
    </ligand>
</feature>
<dbReference type="Proteomes" id="UP000470446">
    <property type="component" value="Unassembled WGS sequence"/>
</dbReference>
<sequence length="889" mass="96721">MAIPDKGADCVDNRTIGTYRLVSRLGAGGMGEVYLAHSPSGRRVAVKAVHAQLAEDPQFRARFRQEVAAARRVSGAFTAPVVDADPDAAQPWMATVYVPAPTLSSYIRNNGPMPLEELWQLFAGLAEALRDIHRAEMIHRDLKPSNVLVTDDGPRVIDFGIAKAIGRNASEVRTQTGQVVGTPPFMAPEQWQVPPQISPATDVFALGSLLVYAATGRGPFDAVHPYVTAYQIVHHEPDLGTLPTSLRAVVARCLDKNPARRPTPDELLTVAHRRPAATTVHAPTDRGSAGVRRVRRGRRRRALALTSGVAAVGLLAAGIPAALHWLDESSQQTAASGAGYNAATEGVANASTAKGGTLRFGATQEADSWDPQRSYYGFVWNFARYYTRQLVTFAPRPGLRSTTLVPDLATGLAKVSNGGKTYTYVLRDGITWEDGSPITSQDIKYGIERSWASDVVSGGPAHLQKVLDPKKTYEGPYRDEDPRKLGLEAIETPDSRTIVFHLPEPNGDFEEMLALPVASPVKRERDTGSVYELRPFSSGPYKFESYDPHRTLVLVRNEHWNEESDRIRAALPDRIEVTFVTDANDLDKGLLSGEFDLDLNGTGLSQAAVSKTQASAGLRSHLDNASTGYVRYAAFPQSVEPMNNIHCRKAVTYAADKKELQTARGGPVAGGAIAPNMLPPSIVGSEPAYDPYGALINNGKPDLEKARKELRACGNPNGFSTVISVRKNVPAQVDTAVALQKQLKKVGINTTIDRIDGAATFDVIESPKAVRDRGYGIILTGFAADFPTGQGFLRPLADGRFILKEGNNNYAELNDPDINALFDQAITEQDPVKAGNIYQQINRKVSEHAAYLPITYEKILMWRGPRLTNVYTADSYFGRYDYVSLGVKQ</sequence>
<organism evidence="6 7">
    <name type="scientific">Streptomyces coelicoflavus</name>
    <dbReference type="NCBI Taxonomy" id="285562"/>
    <lineage>
        <taxon>Bacteria</taxon>
        <taxon>Bacillati</taxon>
        <taxon>Actinomycetota</taxon>
        <taxon>Actinomycetes</taxon>
        <taxon>Kitasatosporales</taxon>
        <taxon>Streptomycetaceae</taxon>
        <taxon>Streptomyces</taxon>
    </lineage>
</organism>
<evidence type="ECO:0000313" key="6">
    <source>
        <dbReference type="EMBL" id="NEB07724.1"/>
    </source>
</evidence>
<dbReference type="PROSITE" id="PS00108">
    <property type="entry name" value="PROTEIN_KINASE_ST"/>
    <property type="match status" value="1"/>
</dbReference>
<dbReference type="Pfam" id="PF00496">
    <property type="entry name" value="SBP_bac_5"/>
    <property type="match status" value="1"/>
</dbReference>